<reference evidence="3" key="1">
    <citation type="submission" date="2020-11" db="EMBL/GenBank/DDBJ databases">
        <authorList>
            <consortium name="DOE Joint Genome Institute"/>
            <person name="Ahrendt S."/>
            <person name="Riley R."/>
            <person name="Andreopoulos W."/>
            <person name="LaButti K."/>
            <person name="Pangilinan J."/>
            <person name="Ruiz-duenas F.J."/>
            <person name="Barrasa J.M."/>
            <person name="Sanchez-Garcia M."/>
            <person name="Camarero S."/>
            <person name="Miyauchi S."/>
            <person name="Serrano A."/>
            <person name="Linde D."/>
            <person name="Babiker R."/>
            <person name="Drula E."/>
            <person name="Ayuso-Fernandez I."/>
            <person name="Pacheco R."/>
            <person name="Padilla G."/>
            <person name="Ferreira P."/>
            <person name="Barriuso J."/>
            <person name="Kellner H."/>
            <person name="Castanera R."/>
            <person name="Alfaro M."/>
            <person name="Ramirez L."/>
            <person name="Pisabarro A.G."/>
            <person name="Kuo A."/>
            <person name="Tritt A."/>
            <person name="Lipzen A."/>
            <person name="He G."/>
            <person name="Yan M."/>
            <person name="Ng V."/>
            <person name="Cullen D."/>
            <person name="Martin F."/>
            <person name="Rosso M.-N."/>
            <person name="Henrissat B."/>
            <person name="Hibbett D."/>
            <person name="Martinez A.T."/>
            <person name="Grigoriev I.V."/>
        </authorList>
    </citation>
    <scope>NUCLEOTIDE SEQUENCE</scope>
    <source>
        <strain evidence="3">AH 44721</strain>
    </source>
</reference>
<dbReference type="PANTHER" id="PTHR15496">
    <property type="entry name" value="GENERAL TRANSCRIPTION FACTOR 3C POLYPEPTIDE 4 FAMILY"/>
    <property type="match status" value="1"/>
</dbReference>
<dbReference type="Pfam" id="PF12660">
    <property type="entry name" value="zf-TFIIIC"/>
    <property type="match status" value="1"/>
</dbReference>
<organism evidence="3 4">
    <name type="scientific">Gymnopilus junonius</name>
    <name type="common">Spectacular rustgill mushroom</name>
    <name type="synonym">Gymnopilus spectabilis subsp. junonius</name>
    <dbReference type="NCBI Taxonomy" id="109634"/>
    <lineage>
        <taxon>Eukaryota</taxon>
        <taxon>Fungi</taxon>
        <taxon>Dikarya</taxon>
        <taxon>Basidiomycota</taxon>
        <taxon>Agaricomycotina</taxon>
        <taxon>Agaricomycetes</taxon>
        <taxon>Agaricomycetidae</taxon>
        <taxon>Agaricales</taxon>
        <taxon>Agaricineae</taxon>
        <taxon>Hymenogastraceae</taxon>
        <taxon>Gymnopilus</taxon>
    </lineage>
</organism>
<accession>A0A9P5NFF1</accession>
<proteinExistence type="predicted"/>
<dbReference type="GO" id="GO:0004402">
    <property type="term" value="F:histone acetyltransferase activity"/>
    <property type="evidence" value="ECO:0007669"/>
    <property type="project" value="InterPro"/>
</dbReference>
<dbReference type="AlphaFoldDB" id="A0A9P5NFF1"/>
<dbReference type="Gene3D" id="2.130.10.10">
    <property type="entry name" value="YVTN repeat-like/Quinoprotein amine dehydrogenase"/>
    <property type="match status" value="1"/>
</dbReference>
<dbReference type="Pfam" id="PF12657">
    <property type="entry name" value="TFIIIC_delta"/>
    <property type="match status" value="1"/>
</dbReference>
<dbReference type="GO" id="GO:0000127">
    <property type="term" value="C:transcription factor TFIIIC complex"/>
    <property type="evidence" value="ECO:0007669"/>
    <property type="project" value="InterPro"/>
</dbReference>
<dbReference type="EMBL" id="JADNYJ010000108">
    <property type="protein sequence ID" value="KAF8884432.1"/>
    <property type="molecule type" value="Genomic_DNA"/>
</dbReference>
<keyword evidence="3" id="KW-0479">Metal-binding</keyword>
<name>A0A9P5NFF1_GYMJU</name>
<feature type="domain" description="Transcription factor IIIC 90kDa subunit N-terminal" evidence="1">
    <location>
        <begin position="54"/>
        <end position="380"/>
    </location>
</feature>
<sequence length="781" mass="85783">LQFSADGQVCFATKNLRSFSCTPDHGINFDTSSTISSLPMDGKTRRIHPPGLGLGWFKTMIQHEKITPTRWPEYSQAWGAVSLGSIDLSLTSMAISPSGIAANGGCVYVTLSSNMDVNLWIAGKNYLKGEWSKICDVTPCLLNHAAPKDEEKFNIVAILKAQIVCIDWTRQVDFGILPAPGVDGSLLVLGSRAGCLTFLRYCNNADPEHVQTLSVTEKWITQLACSSWVNVGPGHSEGYVAYGVSDGSIGLVKVTQNLQEDEGGFVFTPSYKIAVTLEHLSDLVIDQSQCSVAITSMQWVHAPGRSPILVSSNPGKINLWSTSSPFHWSGSRTFLLQTQKTSIDSSAFHPVSGITYIPKHDKLIITLFDGSFHVIRTLSFDPTWATRAVAGNGLPNQEQLTSEALSGVSRNVFVKTEKEGMDSGDTLRINGALGYDDDKCFMWVYESARPSDFSYKHDAKHSSMLVVAQMWEDEDDERVLRRLGEVLGSAKTALAFSPLHVLRPFFFHLRNPTKLDHLLTKFLQIITPPDQDQGEGQAEDHSTRISVPSLTGAVLDDEIRGKFRDSLATHLFGWDELLRLRMRLSLGDFAWKHAINEERQAECGVVAQGLLNAISHRVLRTIVRHLVAVVSLLSASDVPFVSRMIVQSLLPGCPPDLSEEGTRLSVLVQPLMEGHAMMPSDEIVTKLNESCPACGVEVPLQDITTAVCANGHRWARCSVTTFILSTPWVRTCVGCSRKAFLPPSAGNDQDLPEIAKGWVVEELLEAVKRCLFCNNAFVSIL</sequence>
<dbReference type="Proteomes" id="UP000724874">
    <property type="component" value="Unassembled WGS sequence"/>
</dbReference>
<gene>
    <name evidence="3" type="ORF">CPB84DRAFT_1685877</name>
</gene>
<dbReference type="InterPro" id="IPR044230">
    <property type="entry name" value="GTF3C4"/>
</dbReference>
<dbReference type="InterPro" id="IPR015943">
    <property type="entry name" value="WD40/YVTN_repeat-like_dom_sf"/>
</dbReference>
<keyword evidence="3" id="KW-0863">Zinc-finger</keyword>
<dbReference type="GO" id="GO:0008270">
    <property type="term" value="F:zinc ion binding"/>
    <property type="evidence" value="ECO:0007669"/>
    <property type="project" value="UniProtKB-KW"/>
</dbReference>
<dbReference type="GO" id="GO:0006384">
    <property type="term" value="P:transcription initiation at RNA polymerase III promoter"/>
    <property type="evidence" value="ECO:0007669"/>
    <property type="project" value="InterPro"/>
</dbReference>
<evidence type="ECO:0000259" key="1">
    <source>
        <dbReference type="Pfam" id="PF12657"/>
    </source>
</evidence>
<feature type="non-terminal residue" evidence="3">
    <location>
        <position position="781"/>
    </location>
</feature>
<dbReference type="PANTHER" id="PTHR15496:SF2">
    <property type="entry name" value="GENERAL TRANSCRIPTION FACTOR 3C POLYPEPTIDE 4"/>
    <property type="match status" value="1"/>
</dbReference>
<evidence type="ECO:0000313" key="3">
    <source>
        <dbReference type="EMBL" id="KAF8884432.1"/>
    </source>
</evidence>
<dbReference type="InterPro" id="IPR024764">
    <property type="entry name" value="TFIIIC_Znf"/>
</dbReference>
<dbReference type="InterPro" id="IPR036322">
    <property type="entry name" value="WD40_repeat_dom_sf"/>
</dbReference>
<comment type="caution">
    <text evidence="3">The sequence shown here is derived from an EMBL/GenBank/DDBJ whole genome shotgun (WGS) entry which is preliminary data.</text>
</comment>
<feature type="domain" description="Transcription factor IIIC putative zinc-finger" evidence="2">
    <location>
        <begin position="685"/>
        <end position="777"/>
    </location>
</feature>
<dbReference type="OrthoDB" id="421374at2759"/>
<protein>
    <submittedName>
        <fullName evidence="3">Zinc-finger of transcription factor IIIC complex-domain-containing protein</fullName>
    </submittedName>
</protein>
<keyword evidence="4" id="KW-1185">Reference proteome</keyword>
<dbReference type="SUPFAM" id="SSF50978">
    <property type="entry name" value="WD40 repeat-like"/>
    <property type="match status" value="1"/>
</dbReference>
<evidence type="ECO:0000259" key="2">
    <source>
        <dbReference type="Pfam" id="PF12660"/>
    </source>
</evidence>
<evidence type="ECO:0000313" key="4">
    <source>
        <dbReference type="Proteomes" id="UP000724874"/>
    </source>
</evidence>
<dbReference type="InterPro" id="IPR024761">
    <property type="entry name" value="TFIIIC_delta_N"/>
</dbReference>
<keyword evidence="3" id="KW-0862">Zinc</keyword>